<dbReference type="AlphaFoldDB" id="H1HLA5"/>
<dbReference type="PATRIC" id="fig|999422.3.peg.975"/>
<keyword evidence="2" id="KW-1185">Reference proteome</keyword>
<evidence type="ECO:0000313" key="1">
    <source>
        <dbReference type="EMBL" id="EHO72237.1"/>
    </source>
</evidence>
<accession>H1HLA5</accession>
<protein>
    <submittedName>
        <fullName evidence="1">Uncharacterized protein</fullName>
    </submittedName>
</protein>
<gene>
    <name evidence="1" type="ORF">HMPREF9944_00949</name>
</gene>
<dbReference type="STRING" id="999422.HMPREF9944_00949"/>
<name>H1HLA5_9BACT</name>
<dbReference type="EMBL" id="AGEK01000018">
    <property type="protein sequence ID" value="EHO72237.1"/>
    <property type="molecule type" value="Genomic_DNA"/>
</dbReference>
<proteinExistence type="predicted"/>
<organism evidence="1 2">
    <name type="scientific">Segatella maculosa OT 289</name>
    <dbReference type="NCBI Taxonomy" id="999422"/>
    <lineage>
        <taxon>Bacteria</taxon>
        <taxon>Pseudomonadati</taxon>
        <taxon>Bacteroidota</taxon>
        <taxon>Bacteroidia</taxon>
        <taxon>Bacteroidales</taxon>
        <taxon>Prevotellaceae</taxon>
        <taxon>Segatella</taxon>
    </lineage>
</organism>
<reference evidence="1 2" key="1">
    <citation type="submission" date="2011-12" db="EMBL/GenBank/DDBJ databases">
        <title>The Genome Sequence of Prevotella maculosa OT 289.</title>
        <authorList>
            <consortium name="The Broad Institute Genome Sequencing Platform"/>
            <person name="Earl A."/>
            <person name="Ward D."/>
            <person name="Feldgarden M."/>
            <person name="Gevers D."/>
            <person name="Izard J."/>
            <person name="Blanton J.M."/>
            <person name="Mathney J."/>
            <person name="Tanner A.C."/>
            <person name="Dewhirst F.E."/>
            <person name="Young S.K."/>
            <person name="Zeng Q."/>
            <person name="Gargeya S."/>
            <person name="Fitzgerald M."/>
            <person name="Haas B."/>
            <person name="Abouelleil A."/>
            <person name="Alvarado L."/>
            <person name="Arachchi H.M."/>
            <person name="Berlin A."/>
            <person name="Chapman S.B."/>
            <person name="Gearin G."/>
            <person name="Goldberg J."/>
            <person name="Griggs A."/>
            <person name="Gujja S."/>
            <person name="Hansen M."/>
            <person name="Heiman D."/>
            <person name="Howarth C."/>
            <person name="Larimer J."/>
            <person name="Lui A."/>
            <person name="MacDonald P.J.P."/>
            <person name="McCowen C."/>
            <person name="Montmayeur A."/>
            <person name="Murphy C."/>
            <person name="Neiman D."/>
            <person name="Pearson M."/>
            <person name="Priest M."/>
            <person name="Roberts A."/>
            <person name="Saif S."/>
            <person name="Shea T."/>
            <person name="Sisk P."/>
            <person name="Stolte C."/>
            <person name="Sykes S."/>
            <person name="Wortman J."/>
            <person name="Nusbaum C."/>
            <person name="Birren B."/>
        </authorList>
    </citation>
    <scope>NUCLEOTIDE SEQUENCE [LARGE SCALE GENOMIC DNA]</scope>
    <source>
        <strain evidence="1 2">OT 289</strain>
    </source>
</reference>
<sequence length="92" mass="10454">MRKYLRVYVAKCIKFARFFHLMKGEFQGTEKTVSAKFARENLQSGCRDARAVRPLKENETQIHGCRSGRTGRVSLHVHAQSTCPPVYASPVN</sequence>
<dbReference type="HOGENOM" id="CLU_2410764_0_0_10"/>
<comment type="caution">
    <text evidence="1">The sequence shown here is derived from an EMBL/GenBank/DDBJ whole genome shotgun (WGS) entry which is preliminary data.</text>
</comment>
<evidence type="ECO:0000313" key="2">
    <source>
        <dbReference type="Proteomes" id="UP000003167"/>
    </source>
</evidence>
<dbReference type="Proteomes" id="UP000003167">
    <property type="component" value="Unassembled WGS sequence"/>
</dbReference>